<protein>
    <submittedName>
        <fullName evidence="1">Uncharacterized protein</fullName>
    </submittedName>
</protein>
<evidence type="ECO:0000313" key="1">
    <source>
        <dbReference type="EMBL" id="KAJ4431588.1"/>
    </source>
</evidence>
<reference evidence="1 2" key="1">
    <citation type="journal article" date="2022" name="Allergy">
        <title>Genome assembly and annotation of Periplaneta americana reveal a comprehensive cockroach allergen profile.</title>
        <authorList>
            <person name="Wang L."/>
            <person name="Xiong Q."/>
            <person name="Saelim N."/>
            <person name="Wang L."/>
            <person name="Nong W."/>
            <person name="Wan A.T."/>
            <person name="Shi M."/>
            <person name="Liu X."/>
            <person name="Cao Q."/>
            <person name="Hui J.H.L."/>
            <person name="Sookrung N."/>
            <person name="Leung T.F."/>
            <person name="Tungtrongchitr A."/>
            <person name="Tsui S.K.W."/>
        </authorList>
    </citation>
    <scope>NUCLEOTIDE SEQUENCE [LARGE SCALE GENOMIC DNA]</scope>
    <source>
        <strain evidence="1">PWHHKU_190912</strain>
    </source>
</reference>
<dbReference type="EMBL" id="JAJSOF020000031">
    <property type="protein sequence ID" value="KAJ4431588.1"/>
    <property type="molecule type" value="Genomic_DNA"/>
</dbReference>
<name>A0ABQ8SCD5_PERAM</name>
<sequence>MSPGSNTESYPAFARIGLKENPGKTLNQTARFDAICRRLQCLEWFKRHCPSVEECSAAREVGMSLAFQEAFPISRLRVLFGDVSLE</sequence>
<accession>A0ABQ8SCD5</accession>
<gene>
    <name evidence="1" type="ORF">ANN_20187</name>
</gene>
<organism evidence="1 2">
    <name type="scientific">Periplaneta americana</name>
    <name type="common">American cockroach</name>
    <name type="synonym">Blatta americana</name>
    <dbReference type="NCBI Taxonomy" id="6978"/>
    <lineage>
        <taxon>Eukaryota</taxon>
        <taxon>Metazoa</taxon>
        <taxon>Ecdysozoa</taxon>
        <taxon>Arthropoda</taxon>
        <taxon>Hexapoda</taxon>
        <taxon>Insecta</taxon>
        <taxon>Pterygota</taxon>
        <taxon>Neoptera</taxon>
        <taxon>Polyneoptera</taxon>
        <taxon>Dictyoptera</taxon>
        <taxon>Blattodea</taxon>
        <taxon>Blattoidea</taxon>
        <taxon>Blattidae</taxon>
        <taxon>Blattinae</taxon>
        <taxon>Periplaneta</taxon>
    </lineage>
</organism>
<proteinExistence type="predicted"/>
<evidence type="ECO:0000313" key="2">
    <source>
        <dbReference type="Proteomes" id="UP001148838"/>
    </source>
</evidence>
<comment type="caution">
    <text evidence="1">The sequence shown here is derived from an EMBL/GenBank/DDBJ whole genome shotgun (WGS) entry which is preliminary data.</text>
</comment>
<dbReference type="Proteomes" id="UP001148838">
    <property type="component" value="Unassembled WGS sequence"/>
</dbReference>
<keyword evidence="2" id="KW-1185">Reference proteome</keyword>